<gene>
    <name evidence="2" type="ORF">BLA27_24605</name>
</gene>
<organism evidence="2 3">
    <name type="scientific">Brucella cytisi</name>
    <dbReference type="NCBI Taxonomy" id="407152"/>
    <lineage>
        <taxon>Bacteria</taxon>
        <taxon>Pseudomonadati</taxon>
        <taxon>Pseudomonadota</taxon>
        <taxon>Alphaproteobacteria</taxon>
        <taxon>Hyphomicrobiales</taxon>
        <taxon>Brucellaceae</taxon>
        <taxon>Brucella/Ochrobactrum group</taxon>
        <taxon>Brucella</taxon>
    </lineage>
</organism>
<keyword evidence="3" id="KW-1185">Reference proteome</keyword>
<dbReference type="InterPro" id="IPR004291">
    <property type="entry name" value="Transposase_IS66_central"/>
</dbReference>
<dbReference type="Proteomes" id="UP000182985">
    <property type="component" value="Unassembled WGS sequence"/>
</dbReference>
<comment type="caution">
    <text evidence="2">The sequence shown here is derived from an EMBL/GenBank/DDBJ whole genome shotgun (WGS) entry which is preliminary data.</text>
</comment>
<dbReference type="Pfam" id="PF03050">
    <property type="entry name" value="DDE_Tnp_IS66"/>
    <property type="match status" value="1"/>
</dbReference>
<reference evidence="2 3" key="1">
    <citation type="submission" date="2016-10" db="EMBL/GenBank/DDBJ databases">
        <title>The Draft Genome Sequence of the Potato Rhizosphere Bacteria Ochrobactrum sp. IPA7.2.</title>
        <authorList>
            <person name="Gogoleva N.E."/>
            <person name="Khlopko Y.A."/>
            <person name="Burygin G.L."/>
            <person name="Plotnikov A.O."/>
        </authorList>
    </citation>
    <scope>NUCLEOTIDE SEQUENCE [LARGE SCALE GENOMIC DNA]</scope>
    <source>
        <strain evidence="2 3">IPA7.2</strain>
    </source>
</reference>
<protein>
    <recommendedName>
        <fullName evidence="1">Transposase IS66 central domain-containing protein</fullName>
    </recommendedName>
</protein>
<accession>A0A1J6HEL2</accession>
<evidence type="ECO:0000313" key="3">
    <source>
        <dbReference type="Proteomes" id="UP000182985"/>
    </source>
</evidence>
<evidence type="ECO:0000313" key="2">
    <source>
        <dbReference type="EMBL" id="OIS90795.1"/>
    </source>
</evidence>
<evidence type="ECO:0000259" key="1">
    <source>
        <dbReference type="Pfam" id="PF03050"/>
    </source>
</evidence>
<sequence length="172" mass="19284">MTLLAAKVQSEAIILLHVNCLLQKLMPATPGQVKQVETIRDLIWRFYKALKAYRQKPDARLAAGLEARFDRVFAIRTGYDDLDKLLLRVLGRPEIPLNTNASENDLRSFVIKRKISGGTMSRDGRIARDTLLGLMKTCQKLGLSFWHYLGDRLEIGSAEPIPPLATLIAARA</sequence>
<feature type="domain" description="Transposase IS66 central" evidence="1">
    <location>
        <begin position="85"/>
        <end position="124"/>
    </location>
</feature>
<name>A0A1J6HEL2_9HYPH</name>
<dbReference type="EMBL" id="MOEC01000040">
    <property type="protein sequence ID" value="OIS90795.1"/>
    <property type="molecule type" value="Genomic_DNA"/>
</dbReference>
<dbReference type="AlphaFoldDB" id="A0A1J6HEL2"/>
<proteinExistence type="predicted"/>